<protein>
    <submittedName>
        <fullName evidence="1 2">Uncharacterized protein</fullName>
    </submittedName>
</protein>
<dbReference type="AlphaFoldDB" id="A0A0C4E178"/>
<sequence>MDRGLEGGNFGTGRAGALRCLVSTGLRSPNVSTLSSVSWQQLNPIRRDRLSILSRIRGLSLKDTHSFIQLYQRLWWHVYLRSTCRGGCPAGPAQRESLTASDVGLASLMDSGCTRGLADAASDLRR</sequence>
<reference evidence="2" key="5">
    <citation type="submission" date="2015-06" db="UniProtKB">
        <authorList>
            <consortium name="EnsemblFungi"/>
        </authorList>
    </citation>
    <scope>IDENTIFICATION</scope>
    <source>
        <strain evidence="2">ATCC 64411</strain>
    </source>
</reference>
<dbReference type="Proteomes" id="UP000011715">
    <property type="component" value="Unassembled WGS sequence"/>
</dbReference>
<keyword evidence="3" id="KW-1185">Reference proteome</keyword>
<reference evidence="1" key="3">
    <citation type="submission" date="2011-03" db="EMBL/GenBank/DDBJ databases">
        <title>Annotation of Magnaporthe poae ATCC 64411.</title>
        <authorList>
            <person name="Ma L.-J."/>
            <person name="Dead R."/>
            <person name="Young S.K."/>
            <person name="Zeng Q."/>
            <person name="Gargeya S."/>
            <person name="Fitzgerald M."/>
            <person name="Haas B."/>
            <person name="Abouelleil A."/>
            <person name="Alvarado L."/>
            <person name="Arachchi H.M."/>
            <person name="Berlin A."/>
            <person name="Brown A."/>
            <person name="Chapman S.B."/>
            <person name="Chen Z."/>
            <person name="Dunbar C."/>
            <person name="Freedman E."/>
            <person name="Gearin G."/>
            <person name="Gellesch M."/>
            <person name="Goldberg J."/>
            <person name="Griggs A."/>
            <person name="Gujja S."/>
            <person name="Heiman D."/>
            <person name="Howarth C."/>
            <person name="Larson L."/>
            <person name="Lui A."/>
            <person name="MacDonald P.J.P."/>
            <person name="Mehta T."/>
            <person name="Montmayeur A."/>
            <person name="Murphy C."/>
            <person name="Neiman D."/>
            <person name="Pearson M."/>
            <person name="Priest M."/>
            <person name="Roberts A."/>
            <person name="Saif S."/>
            <person name="Shea T."/>
            <person name="Shenoy N."/>
            <person name="Sisk P."/>
            <person name="Stolte C."/>
            <person name="Sykes S."/>
            <person name="Yandava C."/>
            <person name="Wortman J."/>
            <person name="Nusbaum C."/>
            <person name="Birren B."/>
        </authorList>
    </citation>
    <scope>NUCLEOTIDE SEQUENCE</scope>
    <source>
        <strain evidence="1">ATCC 64411</strain>
    </source>
</reference>
<reference evidence="3" key="1">
    <citation type="submission" date="2010-05" db="EMBL/GenBank/DDBJ databases">
        <title>The genome sequence of Magnaporthe poae strain ATCC 64411.</title>
        <authorList>
            <person name="Ma L.-J."/>
            <person name="Dead R."/>
            <person name="Young S."/>
            <person name="Zeng Q."/>
            <person name="Koehrsen M."/>
            <person name="Alvarado L."/>
            <person name="Berlin A."/>
            <person name="Chapman S.B."/>
            <person name="Chen Z."/>
            <person name="Freedman E."/>
            <person name="Gellesch M."/>
            <person name="Goldberg J."/>
            <person name="Griggs A."/>
            <person name="Gujja S."/>
            <person name="Heilman E.R."/>
            <person name="Heiman D."/>
            <person name="Hepburn T."/>
            <person name="Howarth C."/>
            <person name="Jen D."/>
            <person name="Larson L."/>
            <person name="Mehta T."/>
            <person name="Neiman D."/>
            <person name="Pearson M."/>
            <person name="Roberts A."/>
            <person name="Saif S."/>
            <person name="Shea T."/>
            <person name="Shenoy N."/>
            <person name="Sisk P."/>
            <person name="Stolte C."/>
            <person name="Sykes S."/>
            <person name="Walk T."/>
            <person name="White J."/>
            <person name="Yandava C."/>
            <person name="Haas B."/>
            <person name="Nusbaum C."/>
            <person name="Birren B."/>
        </authorList>
    </citation>
    <scope>NUCLEOTIDE SEQUENCE [LARGE SCALE GENOMIC DNA]</scope>
    <source>
        <strain evidence="3">ATCC 64411 / 73-15</strain>
    </source>
</reference>
<evidence type="ECO:0000313" key="1">
    <source>
        <dbReference type="EMBL" id="KLU87127.1"/>
    </source>
</evidence>
<reference evidence="2" key="4">
    <citation type="journal article" date="2015" name="G3 (Bethesda)">
        <title>Genome sequences of three phytopathogenic species of the Magnaporthaceae family of fungi.</title>
        <authorList>
            <person name="Okagaki L.H."/>
            <person name="Nunes C.C."/>
            <person name="Sailsbery J."/>
            <person name="Clay B."/>
            <person name="Brown D."/>
            <person name="John T."/>
            <person name="Oh Y."/>
            <person name="Young N."/>
            <person name="Fitzgerald M."/>
            <person name="Haas B.J."/>
            <person name="Zeng Q."/>
            <person name="Young S."/>
            <person name="Adiconis X."/>
            <person name="Fan L."/>
            <person name="Levin J.Z."/>
            <person name="Mitchell T.K."/>
            <person name="Okubara P.A."/>
            <person name="Farman M.L."/>
            <person name="Kohn L.M."/>
            <person name="Birren B."/>
            <person name="Ma L.-J."/>
            <person name="Dean R.A."/>
        </authorList>
    </citation>
    <scope>NUCLEOTIDE SEQUENCE</scope>
    <source>
        <strain evidence="2">ATCC 64411 / 73-15</strain>
    </source>
</reference>
<evidence type="ECO:0000313" key="2">
    <source>
        <dbReference type="EnsemblFungi" id="MAPG_06131T0"/>
    </source>
</evidence>
<reference evidence="1" key="2">
    <citation type="submission" date="2010-05" db="EMBL/GenBank/DDBJ databases">
        <title>The Genome Sequence of Magnaporthe poae strain ATCC 64411.</title>
        <authorList>
            <consortium name="The Broad Institute Genome Sequencing Platform"/>
            <consortium name="Broad Institute Genome Sequencing Center for Infectious Disease"/>
            <person name="Ma L.-J."/>
            <person name="Dead R."/>
            <person name="Young S."/>
            <person name="Zeng Q."/>
            <person name="Koehrsen M."/>
            <person name="Alvarado L."/>
            <person name="Berlin A."/>
            <person name="Chapman S.B."/>
            <person name="Chen Z."/>
            <person name="Freedman E."/>
            <person name="Gellesch M."/>
            <person name="Goldberg J."/>
            <person name="Griggs A."/>
            <person name="Gujja S."/>
            <person name="Heilman E.R."/>
            <person name="Heiman D."/>
            <person name="Hepburn T."/>
            <person name="Howarth C."/>
            <person name="Jen D."/>
            <person name="Larson L."/>
            <person name="Mehta T."/>
            <person name="Neiman D."/>
            <person name="Pearson M."/>
            <person name="Roberts A."/>
            <person name="Saif S."/>
            <person name="Shea T."/>
            <person name="Shenoy N."/>
            <person name="Sisk P."/>
            <person name="Stolte C."/>
            <person name="Sykes S."/>
            <person name="Walk T."/>
            <person name="White J."/>
            <person name="Yandava C."/>
            <person name="Haas B."/>
            <person name="Nusbaum C."/>
            <person name="Birren B."/>
        </authorList>
    </citation>
    <scope>NUCLEOTIDE SEQUENCE</scope>
    <source>
        <strain evidence="1">ATCC 64411</strain>
    </source>
</reference>
<evidence type="ECO:0000313" key="3">
    <source>
        <dbReference type="Proteomes" id="UP000011715"/>
    </source>
</evidence>
<name>A0A0C4E178_MAGP6</name>
<dbReference type="EMBL" id="ADBL01001471">
    <property type="status" value="NOT_ANNOTATED_CDS"/>
    <property type="molecule type" value="Genomic_DNA"/>
</dbReference>
<organism evidence="2 3">
    <name type="scientific">Magnaporthiopsis poae (strain ATCC 64411 / 73-15)</name>
    <name type="common">Kentucky bluegrass fungus</name>
    <name type="synonym">Magnaporthe poae</name>
    <dbReference type="NCBI Taxonomy" id="644358"/>
    <lineage>
        <taxon>Eukaryota</taxon>
        <taxon>Fungi</taxon>
        <taxon>Dikarya</taxon>
        <taxon>Ascomycota</taxon>
        <taxon>Pezizomycotina</taxon>
        <taxon>Sordariomycetes</taxon>
        <taxon>Sordariomycetidae</taxon>
        <taxon>Magnaporthales</taxon>
        <taxon>Magnaporthaceae</taxon>
        <taxon>Magnaporthiopsis</taxon>
    </lineage>
</organism>
<proteinExistence type="predicted"/>
<dbReference type="VEuPathDB" id="FungiDB:MAPG_06131"/>
<dbReference type="EMBL" id="GL876970">
    <property type="protein sequence ID" value="KLU87127.1"/>
    <property type="molecule type" value="Genomic_DNA"/>
</dbReference>
<accession>A0A0C4E178</accession>
<gene>
    <name evidence="1" type="ORF">MAPG_06131</name>
</gene>
<dbReference type="EnsemblFungi" id="MAPG_06131T0">
    <property type="protein sequence ID" value="MAPG_06131T0"/>
    <property type="gene ID" value="MAPG_06131"/>
</dbReference>